<dbReference type="EMBL" id="KK785346">
    <property type="protein sequence ID" value="KDO43906.1"/>
    <property type="molecule type" value="Genomic_DNA"/>
</dbReference>
<dbReference type="Proteomes" id="UP000027120">
    <property type="component" value="Unassembled WGS sequence"/>
</dbReference>
<gene>
    <name evidence="1" type="ORF">CISIN_1g0086951mg</name>
</gene>
<protein>
    <submittedName>
        <fullName evidence="1">Uncharacterized protein</fullName>
    </submittedName>
</protein>
<reference evidence="1 2" key="1">
    <citation type="submission" date="2014-04" db="EMBL/GenBank/DDBJ databases">
        <authorList>
            <consortium name="International Citrus Genome Consortium"/>
            <person name="Gmitter F."/>
            <person name="Chen C."/>
            <person name="Farmerie W."/>
            <person name="Harkins T."/>
            <person name="Desany B."/>
            <person name="Mohiuddin M."/>
            <person name="Kodira C."/>
            <person name="Borodovsky M."/>
            <person name="Lomsadze A."/>
            <person name="Burns P."/>
            <person name="Jenkins J."/>
            <person name="Prochnik S."/>
            <person name="Shu S."/>
            <person name="Chapman J."/>
            <person name="Pitluck S."/>
            <person name="Schmutz J."/>
            <person name="Rokhsar D."/>
        </authorList>
    </citation>
    <scope>NUCLEOTIDE SEQUENCE</scope>
</reference>
<evidence type="ECO:0000313" key="2">
    <source>
        <dbReference type="Proteomes" id="UP000027120"/>
    </source>
</evidence>
<feature type="non-terminal residue" evidence="1">
    <location>
        <position position="1"/>
    </location>
</feature>
<sequence length="19" mass="2052">IRGLAWPAVLTGWVAQSAR</sequence>
<keyword evidence="2" id="KW-1185">Reference proteome</keyword>
<organism evidence="1 2">
    <name type="scientific">Citrus sinensis</name>
    <name type="common">Sweet orange</name>
    <name type="synonym">Citrus aurantium var. sinensis</name>
    <dbReference type="NCBI Taxonomy" id="2711"/>
    <lineage>
        <taxon>Eukaryota</taxon>
        <taxon>Viridiplantae</taxon>
        <taxon>Streptophyta</taxon>
        <taxon>Embryophyta</taxon>
        <taxon>Tracheophyta</taxon>
        <taxon>Spermatophyta</taxon>
        <taxon>Magnoliopsida</taxon>
        <taxon>eudicotyledons</taxon>
        <taxon>Gunneridae</taxon>
        <taxon>Pentapetalae</taxon>
        <taxon>rosids</taxon>
        <taxon>malvids</taxon>
        <taxon>Sapindales</taxon>
        <taxon>Rutaceae</taxon>
        <taxon>Aurantioideae</taxon>
        <taxon>Citrus</taxon>
    </lineage>
</organism>
<dbReference type="AlphaFoldDB" id="A0A067DZ56"/>
<name>A0A067DZ56_CITSI</name>
<evidence type="ECO:0000313" key="1">
    <source>
        <dbReference type="EMBL" id="KDO43906.1"/>
    </source>
</evidence>
<proteinExistence type="predicted"/>
<accession>A0A067DZ56</accession>